<evidence type="ECO:0000256" key="1">
    <source>
        <dbReference type="SAM" id="Phobius"/>
    </source>
</evidence>
<dbReference type="EMBL" id="CP150951">
    <property type="protein sequence ID" value="WZC49153.1"/>
    <property type="molecule type" value="Genomic_DNA"/>
</dbReference>
<accession>A0ABZ2V5D2</accession>
<feature type="transmembrane region" description="Helical" evidence="1">
    <location>
        <begin position="40"/>
        <end position="59"/>
    </location>
</feature>
<keyword evidence="1" id="KW-0472">Membrane</keyword>
<keyword evidence="4" id="KW-1185">Reference proteome</keyword>
<feature type="domain" description="DUF112" evidence="2">
    <location>
        <begin position="2"/>
        <end position="47"/>
    </location>
</feature>
<name>A0ABZ2V5D2_9RHOB</name>
<keyword evidence="1" id="KW-0812">Transmembrane</keyword>
<dbReference type="RefSeq" id="WP_341367264.1">
    <property type="nucleotide sequence ID" value="NZ_CP150951.2"/>
</dbReference>
<gene>
    <name evidence="3" type="ORF">AABB29_00390</name>
</gene>
<evidence type="ECO:0000313" key="3">
    <source>
        <dbReference type="EMBL" id="WZC49153.1"/>
    </source>
</evidence>
<evidence type="ECO:0000259" key="2">
    <source>
        <dbReference type="Pfam" id="PF01970"/>
    </source>
</evidence>
<evidence type="ECO:0000313" key="4">
    <source>
        <dbReference type="Proteomes" id="UP001440612"/>
    </source>
</evidence>
<organism evidence="3 4">
    <name type="scientific">Yoonia phaeophyticola</name>
    <dbReference type="NCBI Taxonomy" id="3137369"/>
    <lineage>
        <taxon>Bacteria</taxon>
        <taxon>Pseudomonadati</taxon>
        <taxon>Pseudomonadota</taxon>
        <taxon>Alphaproteobacteria</taxon>
        <taxon>Rhodobacterales</taxon>
        <taxon>Paracoccaceae</taxon>
        <taxon>Yoonia</taxon>
    </lineage>
</organism>
<reference evidence="4" key="1">
    <citation type="submission" date="2024-04" db="EMBL/GenBank/DDBJ databases">
        <title>Phylogenomic analyses of a clade within the roseobacter group suggest taxonomic reassignments of species of the genera Aestuariivita, Citreicella, Loktanella, Nautella, Pelagibaca, Ruegeria, Thalassobius, Thiobacimonas and Tropicibacter, and the proposal o.</title>
        <authorList>
            <person name="Jeon C.O."/>
        </authorList>
    </citation>
    <scope>NUCLEOTIDE SEQUENCE [LARGE SCALE GENOMIC DNA]</scope>
    <source>
        <strain evidence="4">BS5-3</strain>
    </source>
</reference>
<proteinExistence type="predicted"/>
<dbReference type="InterPro" id="IPR002823">
    <property type="entry name" value="DUF112_TM"/>
</dbReference>
<dbReference type="PANTHER" id="PTHR35342:SF5">
    <property type="entry name" value="TRICARBOXYLIC TRANSPORT PROTEIN"/>
    <property type="match status" value="1"/>
</dbReference>
<dbReference type="Pfam" id="PF01970">
    <property type="entry name" value="TctA"/>
    <property type="match status" value="1"/>
</dbReference>
<sequence length="96" mass="10726">MAGVLMISLIGTYSVARQINDLWLLILFGLIGYVLRKANYPLAPIVIGFVLGPIFESNFRRTVLIAQGNLLDYVQTRPITLGVLFCVCIFLVWPLV</sequence>
<dbReference type="PANTHER" id="PTHR35342">
    <property type="entry name" value="TRICARBOXYLIC TRANSPORT PROTEIN"/>
    <property type="match status" value="1"/>
</dbReference>
<feature type="transmembrane region" description="Helical" evidence="1">
    <location>
        <begin position="79"/>
        <end position="95"/>
    </location>
</feature>
<dbReference type="Proteomes" id="UP001440612">
    <property type="component" value="Chromosome"/>
</dbReference>
<keyword evidence="1" id="KW-1133">Transmembrane helix</keyword>
<protein>
    <submittedName>
        <fullName evidence="3">Tripartite tricarboxylate transporter permease</fullName>
    </submittedName>
</protein>